<sequence>MTADIIPSTLDELKETQVQVIQATHKGDWTPTGTDIKIECYVLENGERVFSLRGTARTMGLKGGGALALPRMLSANYLQKYLSDDLKKWLSETNEGKVQKITPPEGGNPFHAFKASLLVDLSDAFYRAKNNGDFAKMPYQNELAERLYNITLAFSKVGIDAFIDEITGYQETREKDALQKLLNLYVEEIFHPWKRRFPESFYREIYRLKNWEYTGNSQRPHLVAKITNEFIYSFLPEDVMSEVRERKKGKEKLHQWLTSETGLIHLEKQIVSTTTLMRASDSWEEFEKLFNRSFNRKTSEQLSLF</sequence>
<dbReference type="RefSeq" id="WP_000123075.1">
    <property type="nucleotide sequence ID" value="NC_018508.1"/>
</dbReference>
<accession>A0A9W3JKT9</accession>
<feature type="domain" description="Bacteriophage Mx8 p63 C-terminal" evidence="1">
    <location>
        <begin position="182"/>
        <end position="266"/>
    </location>
</feature>
<proteinExistence type="predicted"/>
<dbReference type="KEGG" id="btn:BTF1_02335"/>
<gene>
    <name evidence="2" type="ORF">BTF1_02335</name>
</gene>
<reference evidence="2 3" key="1">
    <citation type="journal article" date="2013" name="Genome Announc.">
        <title>Complete Genome Sequence of Bacillus thuringiensis Serovar Israelensis Strain HD-789.</title>
        <authorList>
            <person name="Doggett N.A."/>
            <person name="Stubben C.J."/>
            <person name="Chertkov O."/>
            <person name="Bruce D.C."/>
            <person name="Detter J.C."/>
            <person name="Johnson S.L."/>
            <person name="Han C.S."/>
        </authorList>
    </citation>
    <scope>NUCLEOTIDE SEQUENCE [LARGE SCALE GENOMIC DNA]</scope>
    <source>
        <strain evidence="2 3">HD-789</strain>
    </source>
</reference>
<protein>
    <recommendedName>
        <fullName evidence="1">Bacteriophage Mx8 p63 C-terminal domain-containing protein</fullName>
    </recommendedName>
</protein>
<organism evidence="2 3">
    <name type="scientific">Bacillus thuringiensis HD-789</name>
    <dbReference type="NCBI Taxonomy" id="1217737"/>
    <lineage>
        <taxon>Bacteria</taxon>
        <taxon>Bacillati</taxon>
        <taxon>Bacillota</taxon>
        <taxon>Bacilli</taxon>
        <taxon>Bacillales</taxon>
        <taxon>Bacillaceae</taxon>
        <taxon>Bacillus</taxon>
        <taxon>Bacillus cereus group</taxon>
    </lineage>
</organism>
<evidence type="ECO:0000313" key="2">
    <source>
        <dbReference type="EMBL" id="AFQ24690.1"/>
    </source>
</evidence>
<dbReference type="EMBL" id="CP003763">
    <property type="protein sequence ID" value="AFQ24690.1"/>
    <property type="molecule type" value="Genomic_DNA"/>
</dbReference>
<evidence type="ECO:0000259" key="1">
    <source>
        <dbReference type="Pfam" id="PF10546"/>
    </source>
</evidence>
<dbReference type="Proteomes" id="UP000005257">
    <property type="component" value="Chromosome"/>
</dbReference>
<name>A0A9W3JKT9_BACTU</name>
<dbReference type="InterPro" id="IPR018874">
    <property type="entry name" value="Phage_Mx8_p63_C"/>
</dbReference>
<dbReference type="Pfam" id="PF10546">
    <property type="entry name" value="P63C"/>
    <property type="match status" value="1"/>
</dbReference>
<evidence type="ECO:0000313" key="3">
    <source>
        <dbReference type="Proteomes" id="UP000005257"/>
    </source>
</evidence>
<dbReference type="AlphaFoldDB" id="A0A9W3JKT9"/>